<evidence type="ECO:0000256" key="8">
    <source>
        <dbReference type="ARBA" id="ARBA00022881"/>
    </source>
</evidence>
<dbReference type="InterPro" id="IPR027417">
    <property type="entry name" value="P-loop_NTPase"/>
</dbReference>
<evidence type="ECO:0000256" key="5">
    <source>
        <dbReference type="ARBA" id="ARBA00022763"/>
    </source>
</evidence>
<keyword evidence="6" id="KW-0228">DNA excision</keyword>
<comment type="subcellular location">
    <subcellularLocation>
        <location evidence="1">Cytoplasm</location>
    </subcellularLocation>
</comment>
<evidence type="ECO:0000256" key="6">
    <source>
        <dbReference type="ARBA" id="ARBA00022769"/>
    </source>
</evidence>
<accession>A0A3S5ESU2</accession>
<name>A0A3S5ESU2_9ACTN</name>
<evidence type="ECO:0000256" key="1">
    <source>
        <dbReference type="ARBA" id="ARBA00004496"/>
    </source>
</evidence>
<dbReference type="GO" id="GO:0004518">
    <property type="term" value="F:nuclease activity"/>
    <property type="evidence" value="ECO:0007669"/>
    <property type="project" value="UniProtKB-KW"/>
</dbReference>
<evidence type="ECO:0000256" key="2">
    <source>
        <dbReference type="ARBA" id="ARBA00022490"/>
    </source>
</evidence>
<dbReference type="Gene3D" id="3.40.50.300">
    <property type="entry name" value="P-loop containing nucleotide triphosphate hydrolases"/>
    <property type="match status" value="1"/>
</dbReference>
<evidence type="ECO:0000256" key="4">
    <source>
        <dbReference type="ARBA" id="ARBA00022741"/>
    </source>
</evidence>
<dbReference type="GO" id="GO:0006281">
    <property type="term" value="P:DNA repair"/>
    <property type="evidence" value="ECO:0007669"/>
    <property type="project" value="UniProtKB-KW"/>
</dbReference>
<sequence length="120" mass="12260">MAGNPPSVPIAISVFGARVHNLKNIDLKNIDVEVPLGKFVAVAGVSGSGKTTLVLEALVPALRSLAEDTPLPAPVTSIDARDARRVVIATGTPTQVSADTGPAGSATGRYLAAHLAHHPR</sequence>
<organism evidence="14 15">
    <name type="scientific">Arachnia propionica</name>
    <dbReference type="NCBI Taxonomy" id="1750"/>
    <lineage>
        <taxon>Bacteria</taxon>
        <taxon>Bacillati</taxon>
        <taxon>Actinomycetota</taxon>
        <taxon>Actinomycetes</taxon>
        <taxon>Propionibacteriales</taxon>
        <taxon>Propionibacteriaceae</taxon>
        <taxon>Arachnia</taxon>
    </lineage>
</organism>
<gene>
    <name evidence="14" type="primary">uvrA_2</name>
    <name evidence="14" type="ORF">NCTC12967_02413</name>
</gene>
<keyword evidence="7" id="KW-0067">ATP-binding</keyword>
<keyword evidence="15" id="KW-1185">Reference proteome</keyword>
<keyword evidence="9" id="KW-0238">DNA-binding</keyword>
<dbReference type="GO" id="GO:0003677">
    <property type="term" value="F:DNA binding"/>
    <property type="evidence" value="ECO:0007669"/>
    <property type="project" value="UniProtKB-KW"/>
</dbReference>
<dbReference type="SUPFAM" id="SSF52540">
    <property type="entry name" value="P-loop containing nucleoside triphosphate hydrolases"/>
    <property type="match status" value="1"/>
</dbReference>
<dbReference type="RefSeq" id="WP_061787993.1">
    <property type="nucleotide sequence ID" value="NZ_LR134406.1"/>
</dbReference>
<proteinExistence type="inferred from homology"/>
<keyword evidence="4" id="KW-0547">Nucleotide-binding</keyword>
<keyword evidence="2" id="KW-0963">Cytoplasm</keyword>
<evidence type="ECO:0000256" key="10">
    <source>
        <dbReference type="ARBA" id="ARBA00023204"/>
    </source>
</evidence>
<dbReference type="GeneID" id="89845966"/>
<evidence type="ECO:0000313" key="14">
    <source>
        <dbReference type="EMBL" id="VEH71103.1"/>
    </source>
</evidence>
<evidence type="ECO:0000256" key="12">
    <source>
        <dbReference type="ARBA" id="ARBA00039316"/>
    </source>
</evidence>
<dbReference type="AlphaFoldDB" id="A0A3S5ESU2"/>
<keyword evidence="8" id="KW-0267">Excision nuclease</keyword>
<keyword evidence="10" id="KW-0234">DNA repair</keyword>
<dbReference type="EMBL" id="LR134406">
    <property type="protein sequence ID" value="VEH71103.1"/>
    <property type="molecule type" value="Genomic_DNA"/>
</dbReference>
<dbReference type="Proteomes" id="UP000273044">
    <property type="component" value="Chromosome"/>
</dbReference>
<dbReference type="GO" id="GO:0005737">
    <property type="term" value="C:cytoplasm"/>
    <property type="evidence" value="ECO:0007669"/>
    <property type="project" value="UniProtKB-SubCell"/>
</dbReference>
<evidence type="ECO:0000256" key="3">
    <source>
        <dbReference type="ARBA" id="ARBA00022737"/>
    </source>
</evidence>
<dbReference type="PANTHER" id="PTHR43152">
    <property type="entry name" value="UVRABC SYSTEM PROTEIN A"/>
    <property type="match status" value="1"/>
</dbReference>
<evidence type="ECO:0000256" key="11">
    <source>
        <dbReference type="ARBA" id="ARBA00038000"/>
    </source>
</evidence>
<protein>
    <recommendedName>
        <fullName evidence="12">UvrABC system protein A</fullName>
    </recommendedName>
    <alternativeName>
        <fullName evidence="13">Excinuclease ABC subunit A</fullName>
    </alternativeName>
</protein>
<keyword evidence="3" id="KW-0677">Repeat</keyword>
<comment type="similarity">
    <text evidence="11">Belongs to the ABC transporter superfamily. UvrA family.</text>
</comment>
<reference evidence="14 15" key="1">
    <citation type="submission" date="2018-12" db="EMBL/GenBank/DDBJ databases">
        <authorList>
            <consortium name="Pathogen Informatics"/>
        </authorList>
    </citation>
    <scope>NUCLEOTIDE SEQUENCE [LARGE SCALE GENOMIC DNA]</scope>
    <source>
        <strain evidence="14 15">NCTC12967</strain>
    </source>
</reference>
<evidence type="ECO:0000313" key="15">
    <source>
        <dbReference type="Proteomes" id="UP000273044"/>
    </source>
</evidence>
<keyword evidence="5" id="KW-0227">DNA damage</keyword>
<dbReference type="PANTHER" id="PTHR43152:SF3">
    <property type="entry name" value="UVRABC SYSTEM PROTEIN A"/>
    <property type="match status" value="1"/>
</dbReference>
<evidence type="ECO:0000256" key="9">
    <source>
        <dbReference type="ARBA" id="ARBA00023125"/>
    </source>
</evidence>
<evidence type="ECO:0000256" key="13">
    <source>
        <dbReference type="ARBA" id="ARBA00042156"/>
    </source>
</evidence>
<evidence type="ECO:0000256" key="7">
    <source>
        <dbReference type="ARBA" id="ARBA00022840"/>
    </source>
</evidence>
<dbReference type="GO" id="GO:0005524">
    <property type="term" value="F:ATP binding"/>
    <property type="evidence" value="ECO:0007669"/>
    <property type="project" value="UniProtKB-KW"/>
</dbReference>